<dbReference type="EMBL" id="AP009484">
    <property type="protein sequence ID" value="BAH17494.1"/>
    <property type="molecule type" value="Genomic_DNA"/>
</dbReference>
<dbReference type="GO" id="GO:0009229">
    <property type="term" value="P:thiamine diphosphate biosynthetic process"/>
    <property type="evidence" value="ECO:0007669"/>
    <property type="project" value="UniProtKB-UniPathway"/>
</dbReference>
<evidence type="ECO:0000256" key="4">
    <source>
        <dbReference type="ARBA" id="ARBA00011881"/>
    </source>
</evidence>
<dbReference type="GO" id="GO:0009228">
    <property type="term" value="P:thiamine biosynthetic process"/>
    <property type="evidence" value="ECO:0007669"/>
    <property type="project" value="UniProtKB-KW"/>
</dbReference>
<dbReference type="PANTHER" id="PTHR43198">
    <property type="entry name" value="BIFUNCTIONAL TH2 PROTEIN"/>
    <property type="match status" value="1"/>
</dbReference>
<evidence type="ECO:0000256" key="10">
    <source>
        <dbReference type="RuleBase" id="RU363093"/>
    </source>
</evidence>
<comment type="subunit">
    <text evidence="4">Homotetramer.</text>
</comment>
<dbReference type="Gene3D" id="1.20.910.10">
    <property type="entry name" value="Heme oxygenase-like"/>
    <property type="match status" value="1"/>
</dbReference>
<evidence type="ECO:0000313" key="12">
    <source>
        <dbReference type="EMBL" id="BAH17494.1"/>
    </source>
</evidence>
<evidence type="ECO:0000256" key="7">
    <source>
        <dbReference type="ARBA" id="ARBA00022977"/>
    </source>
</evidence>
<dbReference type="UniPathway" id="UPA00060"/>
<protein>
    <recommendedName>
        <fullName evidence="6 10">Aminopyrimidine aminohydrolase</fullName>
        <ecNumber evidence="5 10">3.5.99.2</ecNumber>
    </recommendedName>
</protein>
<evidence type="ECO:0000313" key="13">
    <source>
        <dbReference type="Proteomes" id="UP000001383"/>
    </source>
</evidence>
<evidence type="ECO:0000256" key="6">
    <source>
        <dbReference type="ARBA" id="ARBA00013647"/>
    </source>
</evidence>
<dbReference type="EC" id="3.5.99.2" evidence="5 10"/>
<comment type="function">
    <text evidence="8">Catalyzes an amino-pyrimidine hydrolysis reaction at the C5' of the pyrimidine moiety of thiamine compounds, a reaction that is part of a thiamine salvage pathway. Thus, catalyzes the conversion of 4-amino-5-aminomethyl-2-methylpyrimidine to 4-amino-5-hydroxymethyl-2-methylpyrimidine (HMP). Is also able to catalyze the hydrolytic cleavage of thiamine; however, this thiaminase activity may not be physiologically relevant. Therefore, is probably involved in the regeneration of the thiamine pyrimidine from thiamine degraded products present in the environment, rather than in thiamine degradation.</text>
</comment>
<dbReference type="GO" id="GO:0005829">
    <property type="term" value="C:cytosol"/>
    <property type="evidence" value="ECO:0007669"/>
    <property type="project" value="TreeGrafter"/>
</dbReference>
<dbReference type="AlphaFoldDB" id="B9EB83"/>
<sequence length="241" mass="28086">MPIPTYRYFLLKRRNNMFTERILKRVEPIWASYLEHPFVKGLGDGSLEKEKFQFWLKQDYVYLIDYAKLMAIGSAKAPDLRVMGIFSKLLHGTLFMEMDLHRSYAKQFGISESELEETEAASVNTAYTSYMLNHAQRGGAEHVTACLLACAWSYNYIGKHLAEQDGALDDNNPYRDWIETYSGEEFTELTNDAIALMDELAEGMPERILADLEEIIVKTSYYEYMFWEMCEFKAHWDIPVK</sequence>
<dbReference type="SUPFAM" id="SSF48613">
    <property type="entry name" value="Heme oxygenase-like"/>
    <property type="match status" value="1"/>
</dbReference>
<evidence type="ECO:0000259" key="11">
    <source>
        <dbReference type="Pfam" id="PF03070"/>
    </source>
</evidence>
<evidence type="ECO:0000256" key="5">
    <source>
        <dbReference type="ARBA" id="ARBA00012684"/>
    </source>
</evidence>
<evidence type="ECO:0000256" key="1">
    <source>
        <dbReference type="ARBA" id="ARBA00001881"/>
    </source>
</evidence>
<accession>B9EB83</accession>
<comment type="similarity">
    <text evidence="3 10">Belongs to the TenA family.</text>
</comment>
<dbReference type="STRING" id="458233.MCCL_0787"/>
<dbReference type="HOGENOM" id="CLU_077537_3_0_9"/>
<evidence type="ECO:0000256" key="2">
    <source>
        <dbReference type="ARBA" id="ARBA00004948"/>
    </source>
</evidence>
<comment type="catalytic activity">
    <reaction evidence="1 10">
        <text>4-amino-5-aminomethyl-2-methylpyrimidine + H2O = 4-amino-5-hydroxymethyl-2-methylpyrimidine + NH4(+)</text>
        <dbReference type="Rhea" id="RHEA:31799"/>
        <dbReference type="ChEBI" id="CHEBI:15377"/>
        <dbReference type="ChEBI" id="CHEBI:16892"/>
        <dbReference type="ChEBI" id="CHEBI:28938"/>
        <dbReference type="ChEBI" id="CHEBI:63416"/>
        <dbReference type="EC" id="3.5.99.2"/>
    </reaction>
</comment>
<evidence type="ECO:0000256" key="3">
    <source>
        <dbReference type="ARBA" id="ARBA00010264"/>
    </source>
</evidence>
<keyword evidence="10" id="KW-0378">Hydrolase</keyword>
<dbReference type="InterPro" id="IPR004305">
    <property type="entry name" value="Thiaminase-2/PQQC"/>
</dbReference>
<dbReference type="eggNOG" id="COG0819">
    <property type="taxonomic scope" value="Bacteria"/>
</dbReference>
<dbReference type="GO" id="GO:0050334">
    <property type="term" value="F:thiaminase activity"/>
    <property type="evidence" value="ECO:0007669"/>
    <property type="project" value="UniProtKB-EC"/>
</dbReference>
<name>B9EB83_MACCJ</name>
<feature type="domain" description="Thiaminase-2/PQQC" evidence="11">
    <location>
        <begin position="24"/>
        <end position="229"/>
    </location>
</feature>
<dbReference type="NCBIfam" id="TIGR04306">
    <property type="entry name" value="salvage_TenA"/>
    <property type="match status" value="1"/>
</dbReference>
<gene>
    <name evidence="12" type="primary">tenA</name>
    <name evidence="12" type="ordered locus">MCCL_0787</name>
</gene>
<dbReference type="InterPro" id="IPR027574">
    <property type="entry name" value="Thiaminase_II"/>
</dbReference>
<comment type="catalytic activity">
    <reaction evidence="9 10">
        <text>thiamine + H2O = 5-(2-hydroxyethyl)-4-methylthiazole + 4-amino-5-hydroxymethyl-2-methylpyrimidine + H(+)</text>
        <dbReference type="Rhea" id="RHEA:17509"/>
        <dbReference type="ChEBI" id="CHEBI:15377"/>
        <dbReference type="ChEBI" id="CHEBI:15378"/>
        <dbReference type="ChEBI" id="CHEBI:16892"/>
        <dbReference type="ChEBI" id="CHEBI:17957"/>
        <dbReference type="ChEBI" id="CHEBI:18385"/>
        <dbReference type="EC" id="3.5.99.2"/>
    </reaction>
</comment>
<comment type="pathway">
    <text evidence="2 10">Cofactor biosynthesis; thiamine diphosphate biosynthesis.</text>
</comment>
<dbReference type="InterPro" id="IPR050967">
    <property type="entry name" value="Thiamine_Salvage_TenA"/>
</dbReference>
<dbReference type="KEGG" id="mcl:MCCL_0787"/>
<evidence type="ECO:0000256" key="9">
    <source>
        <dbReference type="ARBA" id="ARBA00048337"/>
    </source>
</evidence>
<proteinExistence type="inferred from homology"/>
<dbReference type="Proteomes" id="UP000001383">
    <property type="component" value="Chromosome"/>
</dbReference>
<dbReference type="InterPro" id="IPR016084">
    <property type="entry name" value="Haem_Oase-like_multi-hlx"/>
</dbReference>
<dbReference type="PANTHER" id="PTHR43198:SF2">
    <property type="entry name" value="SI:CH1073-67J19.1-RELATED"/>
    <property type="match status" value="1"/>
</dbReference>
<reference evidence="12 13" key="1">
    <citation type="journal article" date="2009" name="J. Bacteriol.">
        <title>Complete genome sequence of Macrococcus caseolyticus strain JCSCS5402, reflecting the ancestral genome of the human-pathogenic staphylococci.</title>
        <authorList>
            <person name="Baba T."/>
            <person name="Kuwahara-Arai K."/>
            <person name="Uchiyama I."/>
            <person name="Takeuchi F."/>
            <person name="Ito T."/>
            <person name="Hiramatsu K."/>
        </authorList>
    </citation>
    <scope>NUCLEOTIDE SEQUENCE [LARGE SCALE GENOMIC DNA]</scope>
    <source>
        <strain evidence="12 13">JCSC5402</strain>
    </source>
</reference>
<keyword evidence="7 10" id="KW-0784">Thiamine biosynthesis</keyword>
<dbReference type="CDD" id="cd19366">
    <property type="entry name" value="TenA_C_BhTenA-like"/>
    <property type="match status" value="1"/>
</dbReference>
<organism evidence="12 13">
    <name type="scientific">Macrococcus caseolyticus (strain JCSC5402)</name>
    <name type="common">Macrococcoides caseolyticum</name>
    <dbReference type="NCBI Taxonomy" id="458233"/>
    <lineage>
        <taxon>Bacteria</taxon>
        <taxon>Bacillati</taxon>
        <taxon>Bacillota</taxon>
        <taxon>Bacilli</taxon>
        <taxon>Bacillales</taxon>
        <taxon>Staphylococcaceae</taxon>
        <taxon>Macrococcoides</taxon>
    </lineage>
</organism>
<evidence type="ECO:0000256" key="8">
    <source>
        <dbReference type="ARBA" id="ARBA00045954"/>
    </source>
</evidence>
<dbReference type="Pfam" id="PF03070">
    <property type="entry name" value="TENA_THI-4"/>
    <property type="match status" value="1"/>
</dbReference>